<gene>
    <name evidence="2" type="ORF">TNO010_150112</name>
</gene>
<dbReference type="InterPro" id="IPR052509">
    <property type="entry name" value="Metal_resp_DNA-bind_regulator"/>
</dbReference>
<dbReference type="InterPro" id="IPR005149">
    <property type="entry name" value="Tscrpt_reg_PadR_N"/>
</dbReference>
<dbReference type="Proteomes" id="UP000490060">
    <property type="component" value="Unassembled WGS sequence"/>
</dbReference>
<name>A0A2I2M6J0_9FLAO</name>
<evidence type="ECO:0000259" key="1">
    <source>
        <dbReference type="Pfam" id="PF03551"/>
    </source>
</evidence>
<dbReference type="InterPro" id="IPR036390">
    <property type="entry name" value="WH_DNA-bd_sf"/>
</dbReference>
<dbReference type="InterPro" id="IPR036388">
    <property type="entry name" value="WH-like_DNA-bd_sf"/>
</dbReference>
<accession>A0A2I2M6J0</accession>
<reference evidence="2 3" key="1">
    <citation type="submission" date="2017-11" db="EMBL/GenBank/DDBJ databases">
        <authorList>
            <person name="Duchaud E."/>
        </authorList>
    </citation>
    <scope>NUCLEOTIDE SEQUENCE [LARGE SCALE GENOMIC DNA]</scope>
    <source>
        <strain evidence="2 3">TNO010</strain>
    </source>
</reference>
<protein>
    <submittedName>
        <fullName evidence="2">PadR family transcriptional regulator (Modular protein)</fullName>
    </submittedName>
</protein>
<feature type="domain" description="Transcription regulator PadR N-terminal" evidence="1">
    <location>
        <begin position="52"/>
        <end position="123"/>
    </location>
</feature>
<dbReference type="AlphaFoldDB" id="A0A2I2M6J0"/>
<dbReference type="PANTHER" id="PTHR33169:SF14">
    <property type="entry name" value="TRANSCRIPTIONAL REGULATOR RV3488"/>
    <property type="match status" value="1"/>
</dbReference>
<evidence type="ECO:0000313" key="3">
    <source>
        <dbReference type="Proteomes" id="UP000490060"/>
    </source>
</evidence>
<dbReference type="SUPFAM" id="SSF46785">
    <property type="entry name" value="Winged helix' DNA-binding domain"/>
    <property type="match status" value="1"/>
</dbReference>
<dbReference type="Pfam" id="PF03551">
    <property type="entry name" value="PadR"/>
    <property type="match status" value="1"/>
</dbReference>
<dbReference type="EMBL" id="OENE01000007">
    <property type="protein sequence ID" value="SOU88162.1"/>
    <property type="molecule type" value="Genomic_DNA"/>
</dbReference>
<dbReference type="PANTHER" id="PTHR33169">
    <property type="entry name" value="PADR-FAMILY TRANSCRIPTIONAL REGULATOR"/>
    <property type="match status" value="1"/>
</dbReference>
<sequence>MICESLYKIIPKKLIHKKIMYICITLKQFEVYLLFTKMGNQKLYKGSLQTIILKLLAQNEKMYGYEITQKVKELTKGELKITEGALYPALHKLEAEGLLDVEVAKVGNRLRKYYKLTQSGSKETVNKLAEMQDFLKTMQQLVNPKFSLE</sequence>
<evidence type="ECO:0000313" key="2">
    <source>
        <dbReference type="EMBL" id="SOU88162.1"/>
    </source>
</evidence>
<dbReference type="Gene3D" id="1.10.10.10">
    <property type="entry name" value="Winged helix-like DNA-binding domain superfamily/Winged helix DNA-binding domain"/>
    <property type="match status" value="1"/>
</dbReference>
<organism evidence="2 3">
    <name type="scientific">Tenacibaculum finnmarkense genomovar ulcerans</name>
    <dbReference type="NCBI Taxonomy" id="2781388"/>
    <lineage>
        <taxon>Bacteria</taxon>
        <taxon>Pseudomonadati</taxon>
        <taxon>Bacteroidota</taxon>
        <taxon>Flavobacteriia</taxon>
        <taxon>Flavobacteriales</taxon>
        <taxon>Flavobacteriaceae</taxon>
        <taxon>Tenacibaculum</taxon>
        <taxon>Tenacibaculum finnmarkense</taxon>
    </lineage>
</organism>
<proteinExistence type="predicted"/>